<dbReference type="AlphaFoldDB" id="A0A0G4EZ79"/>
<dbReference type="PANTHER" id="PTHR35106:SF1">
    <property type="entry name" value="CHORD DOMAIN-CONTAINING PROTEIN"/>
    <property type="match status" value="1"/>
</dbReference>
<protein>
    <recommendedName>
        <fullName evidence="2">CHORD domain-containing protein</fullName>
    </recommendedName>
</protein>
<accession>A0A0G4EZ79</accession>
<name>A0A0G4EZ79_9ALVE</name>
<dbReference type="EMBL" id="CDMZ01000020">
    <property type="protein sequence ID" value="CEM04617.1"/>
    <property type="molecule type" value="Genomic_DNA"/>
</dbReference>
<gene>
    <name evidence="1" type="ORF">Cvel_14358</name>
</gene>
<evidence type="ECO:0000313" key="1">
    <source>
        <dbReference type="EMBL" id="CEM04617.1"/>
    </source>
</evidence>
<proteinExistence type="predicted"/>
<organism evidence="1">
    <name type="scientific">Chromera velia CCMP2878</name>
    <dbReference type="NCBI Taxonomy" id="1169474"/>
    <lineage>
        <taxon>Eukaryota</taxon>
        <taxon>Sar</taxon>
        <taxon>Alveolata</taxon>
        <taxon>Colpodellida</taxon>
        <taxon>Chromeraceae</taxon>
        <taxon>Chromera</taxon>
    </lineage>
</organism>
<sequence>MPPGRSSEQELLCRQCRKYFSAKDNSPMACAFHPGPFACETKQRFQDPGDSKDGGGLHLHWWCCSETAADAPGCERSRHLTYDDD</sequence>
<dbReference type="PANTHER" id="PTHR35106">
    <property type="entry name" value="BNAA07G25190D PROTEIN"/>
    <property type="match status" value="1"/>
</dbReference>
<reference evidence="1" key="1">
    <citation type="submission" date="2014-11" db="EMBL/GenBank/DDBJ databases">
        <authorList>
            <person name="Otto D Thomas"/>
            <person name="Naeem Raeece"/>
        </authorList>
    </citation>
    <scope>NUCLEOTIDE SEQUENCE</scope>
</reference>
<dbReference type="VEuPathDB" id="CryptoDB:Cvel_14358"/>
<evidence type="ECO:0008006" key="2">
    <source>
        <dbReference type="Google" id="ProtNLM"/>
    </source>
</evidence>